<dbReference type="InterPro" id="IPR036890">
    <property type="entry name" value="HATPase_C_sf"/>
</dbReference>
<evidence type="ECO:0000256" key="5">
    <source>
        <dbReference type="ARBA" id="ARBA00022777"/>
    </source>
</evidence>
<dbReference type="EMBL" id="JAUEPH010000003">
    <property type="protein sequence ID" value="MDN3204160.1"/>
    <property type="molecule type" value="Genomic_DNA"/>
</dbReference>
<keyword evidence="7" id="KW-1133">Transmembrane helix</keyword>
<dbReference type="Gene3D" id="3.30.565.10">
    <property type="entry name" value="Histidine kinase-like ATPase, C-terminal domain"/>
    <property type="match status" value="1"/>
</dbReference>
<dbReference type="SMART" id="SM00388">
    <property type="entry name" value="HisKA"/>
    <property type="match status" value="1"/>
</dbReference>
<proteinExistence type="predicted"/>
<feature type="transmembrane region" description="Helical" evidence="7">
    <location>
        <begin position="311"/>
        <end position="337"/>
    </location>
</feature>
<dbReference type="SUPFAM" id="SSF47384">
    <property type="entry name" value="Homodimeric domain of signal transducing histidine kinase"/>
    <property type="match status" value="1"/>
</dbReference>
<comment type="catalytic activity">
    <reaction evidence="1">
        <text>ATP + protein L-histidine = ADP + protein N-phospho-L-histidine.</text>
        <dbReference type="EC" id="2.7.13.3"/>
    </reaction>
</comment>
<evidence type="ECO:0000256" key="6">
    <source>
        <dbReference type="ARBA" id="ARBA00023012"/>
    </source>
</evidence>
<dbReference type="CDD" id="cd00082">
    <property type="entry name" value="HisKA"/>
    <property type="match status" value="1"/>
</dbReference>
<accession>A0ABT7YCA9</accession>
<keyword evidence="10" id="KW-1185">Reference proteome</keyword>
<dbReference type="PANTHER" id="PTHR45453:SF1">
    <property type="entry name" value="PHOSPHATE REGULON SENSOR PROTEIN PHOR"/>
    <property type="match status" value="1"/>
</dbReference>
<feature type="transmembrane region" description="Helical" evidence="7">
    <location>
        <begin position="7"/>
        <end position="27"/>
    </location>
</feature>
<evidence type="ECO:0000313" key="10">
    <source>
        <dbReference type="Proteomes" id="UP001171916"/>
    </source>
</evidence>
<reference evidence="9" key="1">
    <citation type="submission" date="2023-06" db="EMBL/GenBank/DDBJ databases">
        <title>Robiginitalea aurantiacus sp. nov. and Algoriphagus sediminis sp. nov., isolated from coastal sediment.</title>
        <authorList>
            <person name="Zhou Z.Y."/>
            <person name="An J."/>
            <person name="Jia Y.W."/>
            <person name="Du Z.J."/>
        </authorList>
    </citation>
    <scope>NUCLEOTIDE SEQUENCE</scope>
    <source>
        <strain evidence="9">C2-7</strain>
    </source>
</reference>
<dbReference type="PRINTS" id="PR00344">
    <property type="entry name" value="BCTRLSENSOR"/>
</dbReference>
<evidence type="ECO:0000256" key="1">
    <source>
        <dbReference type="ARBA" id="ARBA00000085"/>
    </source>
</evidence>
<comment type="caution">
    <text evidence="9">The sequence shown here is derived from an EMBL/GenBank/DDBJ whole genome shotgun (WGS) entry which is preliminary data.</text>
</comment>
<dbReference type="Proteomes" id="UP001171916">
    <property type="component" value="Unassembled WGS sequence"/>
</dbReference>
<dbReference type="SUPFAM" id="SSF55874">
    <property type="entry name" value="ATPase domain of HSP90 chaperone/DNA topoisomerase II/histidine kinase"/>
    <property type="match status" value="1"/>
</dbReference>
<evidence type="ECO:0000313" key="9">
    <source>
        <dbReference type="EMBL" id="MDN3204160.1"/>
    </source>
</evidence>
<sequence>MSQTKITLIVILMSIASFGLMGFQYYWVRNAININEERFDQNVLSALTRTVETLEKGEASNVVLNTIVQNSALQDSLFEPIDPIELNVRQRQVISTRASMMDSLNLTTGPTLSPTFRRLLQTRGIDDRILDDLQDFFRNMTPEVASGIFAPDEMEILLKEKERYLEYLSDIEERAMNNPQSLPTQPELISEINISSDALDKIRKANMKIDFLNAAWNEVAAGQMAIMDRIEPSEVQLLFQNELRQRGIKEEYELGVVNFEGNIFAISEEFDTLSFINNGVQAKLFPSDVIAKDNFLKVYFPSKNYHVLRQVWLPIGSSVLFIGVIIFCFIYAIKVILRQKALSQIKNDFINNMTHEFKTPLATVSLAVEALQDPDLSAESKFRDRYLGVIKDENKRLVSQVENVLQAAALDKKDFKLKIDTVNIPDLINESLQHISLQIEQKGGVYQFINKLSEPWIQGDLFHLTHIFNNMLDNAIKYTPEKPNIEVTAKDDGNFIAISFKDNGIGMSKDAQRKIFDKFYRVPTGNVHDVKGFGLGLSYVKTMLEAHNGTISVKSDVGKGSTFTIHLPKKQ</sequence>
<dbReference type="InterPro" id="IPR005467">
    <property type="entry name" value="His_kinase_dom"/>
</dbReference>
<dbReference type="EC" id="2.7.13.3" evidence="2"/>
<dbReference type="InterPro" id="IPR003594">
    <property type="entry name" value="HATPase_dom"/>
</dbReference>
<protein>
    <recommendedName>
        <fullName evidence="2">histidine kinase</fullName>
        <ecNumber evidence="2">2.7.13.3</ecNumber>
    </recommendedName>
</protein>
<dbReference type="RefSeq" id="WP_289999714.1">
    <property type="nucleotide sequence ID" value="NZ_JAUEPH010000003.1"/>
</dbReference>
<dbReference type="InterPro" id="IPR036097">
    <property type="entry name" value="HisK_dim/P_sf"/>
</dbReference>
<dbReference type="CDD" id="cd00075">
    <property type="entry name" value="HATPase"/>
    <property type="match status" value="1"/>
</dbReference>
<keyword evidence="5 9" id="KW-0418">Kinase</keyword>
<organism evidence="9 10">
    <name type="scientific">Algoriphagus sediminis</name>
    <dbReference type="NCBI Taxonomy" id="3057113"/>
    <lineage>
        <taxon>Bacteria</taxon>
        <taxon>Pseudomonadati</taxon>
        <taxon>Bacteroidota</taxon>
        <taxon>Cytophagia</taxon>
        <taxon>Cytophagales</taxon>
        <taxon>Cyclobacteriaceae</taxon>
        <taxon>Algoriphagus</taxon>
    </lineage>
</organism>
<feature type="domain" description="Histidine kinase" evidence="8">
    <location>
        <begin position="352"/>
        <end position="571"/>
    </location>
</feature>
<name>A0ABT7YCA9_9BACT</name>
<keyword evidence="4" id="KW-0808">Transferase</keyword>
<dbReference type="SMART" id="SM00387">
    <property type="entry name" value="HATPase_c"/>
    <property type="match status" value="1"/>
</dbReference>
<evidence type="ECO:0000256" key="2">
    <source>
        <dbReference type="ARBA" id="ARBA00012438"/>
    </source>
</evidence>
<dbReference type="PANTHER" id="PTHR45453">
    <property type="entry name" value="PHOSPHATE REGULON SENSOR PROTEIN PHOR"/>
    <property type="match status" value="1"/>
</dbReference>
<evidence type="ECO:0000256" key="3">
    <source>
        <dbReference type="ARBA" id="ARBA00022553"/>
    </source>
</evidence>
<evidence type="ECO:0000259" key="8">
    <source>
        <dbReference type="PROSITE" id="PS50109"/>
    </source>
</evidence>
<evidence type="ECO:0000256" key="4">
    <source>
        <dbReference type="ARBA" id="ARBA00022679"/>
    </source>
</evidence>
<dbReference type="InterPro" id="IPR004358">
    <property type="entry name" value="Sig_transdc_His_kin-like_C"/>
</dbReference>
<dbReference type="InterPro" id="IPR050351">
    <property type="entry name" value="BphY/WalK/GraS-like"/>
</dbReference>
<keyword evidence="7" id="KW-0472">Membrane</keyword>
<dbReference type="Pfam" id="PF02518">
    <property type="entry name" value="HATPase_c"/>
    <property type="match status" value="1"/>
</dbReference>
<keyword evidence="7" id="KW-0812">Transmembrane</keyword>
<keyword evidence="3" id="KW-0597">Phosphoprotein</keyword>
<dbReference type="Gene3D" id="1.10.287.130">
    <property type="match status" value="1"/>
</dbReference>
<dbReference type="Pfam" id="PF00512">
    <property type="entry name" value="HisKA"/>
    <property type="match status" value="1"/>
</dbReference>
<dbReference type="GO" id="GO:0016301">
    <property type="term" value="F:kinase activity"/>
    <property type="evidence" value="ECO:0007669"/>
    <property type="project" value="UniProtKB-KW"/>
</dbReference>
<dbReference type="PROSITE" id="PS50109">
    <property type="entry name" value="HIS_KIN"/>
    <property type="match status" value="1"/>
</dbReference>
<keyword evidence="6" id="KW-0902">Two-component regulatory system</keyword>
<dbReference type="InterPro" id="IPR003661">
    <property type="entry name" value="HisK_dim/P_dom"/>
</dbReference>
<gene>
    <name evidence="9" type="ORF">QVH07_08370</name>
</gene>
<evidence type="ECO:0000256" key="7">
    <source>
        <dbReference type="SAM" id="Phobius"/>
    </source>
</evidence>